<organism evidence="2 3">
    <name type="scientific">Paracoccus benzoatiresistens</name>
    <dbReference type="NCBI Taxonomy" id="2997341"/>
    <lineage>
        <taxon>Bacteria</taxon>
        <taxon>Pseudomonadati</taxon>
        <taxon>Pseudomonadota</taxon>
        <taxon>Alphaproteobacteria</taxon>
        <taxon>Rhodobacterales</taxon>
        <taxon>Paracoccaceae</taxon>
        <taxon>Paracoccus</taxon>
    </lineage>
</organism>
<dbReference type="InterPro" id="IPR033932">
    <property type="entry name" value="YtcJ-like"/>
</dbReference>
<sequence length="612" mass="66189">MKRRTFLATLAGGAAAPHLRAWPQGAAAKGPAALYHGGDILTMVGNEPAYAEAVLVQDGRIALAGSLAEARAAAPASAVEVDLGGRTMLPGFIDAHGHMPDYVTMWGQPNLSPPPVGEVTDIPGLLAQFRNHLSRETPEPGTALMASGYDDSLLAEKRHPTRAELDSVSAEIPLVAVHASGHLLVANSAALALAGITKDSPDPAGGVIRRDGAGELTGVIEEQAMMPFFALKRQPDHEEWALRLDAVQTMYASYGLTTAADHMSMPDTLGHIRRANAEGVLRLDLISYPTFQLFDKVLDGEETVEGVEYFAPGSAQSNMGRTTPPEPLPAEASLRDPATGRLPVGVYVGHSKIAGIKITMDGSPQGKTAYLSEPYLVPPEGQDAGYRGYPTLTQERLDAWMDAAYRNRVQLIVHCNGDAASEMMIEAVRKARALHGDLDLRPVMIHSQTARPDQLAEMKELGIIPSFFTAHTFYWGDWHRDSVLGPERASRISAMNTAAGLGLRFTNHTDSPVVPPDMMFLVWTAVNRITRSGQVLGPEERVSPYVALKAITDHAAWQFFEEGRKGTIEAGKLADFVILDRNPLKVDPMEIKDVRVEQTLKEGETVFLAERE</sequence>
<gene>
    <name evidence="2" type="ORF">OU682_05625</name>
</gene>
<dbReference type="Gene3D" id="3.20.20.140">
    <property type="entry name" value="Metal-dependent hydrolases"/>
    <property type="match status" value="2"/>
</dbReference>
<dbReference type="InterPro" id="IPR011059">
    <property type="entry name" value="Metal-dep_hydrolase_composite"/>
</dbReference>
<comment type="caution">
    <text evidence="2">The sequence shown here is derived from an EMBL/GenBank/DDBJ whole genome shotgun (WGS) entry which is preliminary data.</text>
</comment>
<dbReference type="InterPro" id="IPR013108">
    <property type="entry name" value="Amidohydro_3"/>
</dbReference>
<dbReference type="SUPFAM" id="SSF51556">
    <property type="entry name" value="Metallo-dependent hydrolases"/>
    <property type="match status" value="1"/>
</dbReference>
<dbReference type="PANTHER" id="PTHR22642:SF2">
    <property type="entry name" value="PROTEIN LONG AFTER FAR-RED 3"/>
    <property type="match status" value="1"/>
</dbReference>
<feature type="domain" description="Amidohydrolase 3" evidence="1">
    <location>
        <begin position="80"/>
        <end position="607"/>
    </location>
</feature>
<keyword evidence="3" id="KW-1185">Reference proteome</keyword>
<protein>
    <submittedName>
        <fullName evidence="2">Amidohydrolase</fullName>
    </submittedName>
</protein>
<dbReference type="PANTHER" id="PTHR22642">
    <property type="entry name" value="IMIDAZOLONEPROPIONASE"/>
    <property type="match status" value="1"/>
</dbReference>
<dbReference type="Gene3D" id="2.30.40.10">
    <property type="entry name" value="Urease, subunit C, domain 1"/>
    <property type="match status" value="2"/>
</dbReference>
<dbReference type="RefSeq" id="WP_268941093.1">
    <property type="nucleotide sequence ID" value="NZ_JAPTYD010000004.1"/>
</dbReference>
<accession>A0ABT4J1Y7</accession>
<reference evidence="2" key="1">
    <citation type="submission" date="2022-12" db="EMBL/GenBank/DDBJ databases">
        <title>Paracoccus sp. EF6 isolated from a lake water.</title>
        <authorList>
            <person name="Liu H."/>
        </authorList>
    </citation>
    <scope>NUCLEOTIDE SEQUENCE</scope>
    <source>
        <strain evidence="2">EF6</strain>
    </source>
</reference>
<evidence type="ECO:0000313" key="2">
    <source>
        <dbReference type="EMBL" id="MCZ0961096.1"/>
    </source>
</evidence>
<name>A0ABT4J1Y7_9RHOB</name>
<dbReference type="CDD" id="cd01300">
    <property type="entry name" value="YtcJ_like"/>
    <property type="match status" value="1"/>
</dbReference>
<dbReference type="Proteomes" id="UP001149822">
    <property type="component" value="Unassembled WGS sequence"/>
</dbReference>
<proteinExistence type="predicted"/>
<dbReference type="InterPro" id="IPR032466">
    <property type="entry name" value="Metal_Hydrolase"/>
</dbReference>
<dbReference type="Pfam" id="PF07969">
    <property type="entry name" value="Amidohydro_3"/>
    <property type="match status" value="1"/>
</dbReference>
<dbReference type="SUPFAM" id="SSF51338">
    <property type="entry name" value="Composite domain of metallo-dependent hydrolases"/>
    <property type="match status" value="1"/>
</dbReference>
<evidence type="ECO:0000259" key="1">
    <source>
        <dbReference type="Pfam" id="PF07969"/>
    </source>
</evidence>
<dbReference type="Gene3D" id="3.10.310.70">
    <property type="match status" value="1"/>
</dbReference>
<dbReference type="EMBL" id="JAPTYD010000004">
    <property type="protein sequence ID" value="MCZ0961096.1"/>
    <property type="molecule type" value="Genomic_DNA"/>
</dbReference>
<evidence type="ECO:0000313" key="3">
    <source>
        <dbReference type="Proteomes" id="UP001149822"/>
    </source>
</evidence>